<dbReference type="RefSeq" id="WP_230097555.1">
    <property type="nucleotide sequence ID" value="NZ_CAKKNS010000011.1"/>
</dbReference>
<keyword evidence="2" id="KW-1185">Reference proteome</keyword>
<evidence type="ECO:0000313" key="2">
    <source>
        <dbReference type="Proteomes" id="UP000789707"/>
    </source>
</evidence>
<gene>
    <name evidence="1" type="ORF">WFA24289_01875</name>
</gene>
<sequence length="77" mass="8719">MKKESWQGVKGSLVYEDDKAIIVDNSEDLKDIKKLSNQISENGKPIYTKIYNLPIVSVAVMETRILNHGLVLLMQKS</sequence>
<proteinExistence type="predicted"/>
<evidence type="ECO:0000313" key="1">
    <source>
        <dbReference type="EMBL" id="CAH0417533.1"/>
    </source>
</evidence>
<dbReference type="Proteomes" id="UP000789707">
    <property type="component" value="Unassembled WGS sequence"/>
</dbReference>
<dbReference type="EMBL" id="CAKKNS010000011">
    <property type="protein sequence ID" value="CAH0417533.1"/>
    <property type="molecule type" value="Genomic_DNA"/>
</dbReference>
<name>A0ABM8Z8J5_9LACO</name>
<comment type="caution">
    <text evidence="1">The sequence shown here is derived from an EMBL/GenBank/DDBJ whole genome shotgun (WGS) entry which is preliminary data.</text>
</comment>
<reference evidence="1 2" key="1">
    <citation type="submission" date="2021-11" db="EMBL/GenBank/DDBJ databases">
        <authorList>
            <person name="Depoorter E."/>
        </authorList>
    </citation>
    <scope>NUCLEOTIDE SEQUENCE [LARGE SCALE GENOMIC DNA]</scope>
    <source>
        <strain evidence="1 2">LMG 24289</strain>
    </source>
</reference>
<organism evidence="1 2">
    <name type="scientific">Periweissella fabaria</name>
    <dbReference type="NCBI Taxonomy" id="546157"/>
    <lineage>
        <taxon>Bacteria</taxon>
        <taxon>Bacillati</taxon>
        <taxon>Bacillota</taxon>
        <taxon>Bacilli</taxon>
        <taxon>Lactobacillales</taxon>
        <taxon>Lactobacillaceae</taxon>
        <taxon>Periweissella</taxon>
    </lineage>
</organism>
<accession>A0ABM8Z8J5</accession>
<protein>
    <submittedName>
        <fullName evidence="1">Uncharacterized protein</fullName>
    </submittedName>
</protein>